<gene>
    <name evidence="1" type="ORF">G3M58_63230</name>
</gene>
<accession>A0A6G3XHV0</accession>
<reference evidence="1" key="1">
    <citation type="submission" date="2020-01" db="EMBL/GenBank/DDBJ databases">
        <title>Insect and environment-associated Actinomycetes.</title>
        <authorList>
            <person name="Currrie C."/>
            <person name="Chevrette M."/>
            <person name="Carlson C."/>
            <person name="Stubbendieck R."/>
            <person name="Wendt-Pienkowski E."/>
        </authorList>
    </citation>
    <scope>NUCLEOTIDE SEQUENCE</scope>
    <source>
        <strain evidence="1">SID7499</strain>
    </source>
</reference>
<proteinExistence type="predicted"/>
<dbReference type="EMBL" id="JAAGMN010006638">
    <property type="protein sequence ID" value="NEE17172.1"/>
    <property type="molecule type" value="Genomic_DNA"/>
</dbReference>
<feature type="non-terminal residue" evidence="1">
    <location>
        <position position="89"/>
    </location>
</feature>
<comment type="caution">
    <text evidence="1">The sequence shown here is derived from an EMBL/GenBank/DDBJ whole genome shotgun (WGS) entry which is preliminary data.</text>
</comment>
<protein>
    <submittedName>
        <fullName evidence="1">Uncharacterized protein</fullName>
    </submittedName>
</protein>
<dbReference type="AlphaFoldDB" id="A0A6G3XHV0"/>
<name>A0A6G3XHV0_9ACTN</name>
<sequence length="89" mass="9743">DKLASVNPYSKVYDEVWTAGRAGRDRYALADVGVLDQDIVEVGRPQLEPIKSWTGTAKNPVPTVLYAPTWEGWDDNPGNTSLLLAGENI</sequence>
<feature type="non-terminal residue" evidence="1">
    <location>
        <position position="1"/>
    </location>
</feature>
<evidence type="ECO:0000313" key="1">
    <source>
        <dbReference type="EMBL" id="NEE17172.1"/>
    </source>
</evidence>
<organism evidence="1">
    <name type="scientific">Streptomyces sp. SID7499</name>
    <dbReference type="NCBI Taxonomy" id="2706086"/>
    <lineage>
        <taxon>Bacteria</taxon>
        <taxon>Bacillati</taxon>
        <taxon>Actinomycetota</taxon>
        <taxon>Actinomycetes</taxon>
        <taxon>Kitasatosporales</taxon>
        <taxon>Streptomycetaceae</taxon>
        <taxon>Streptomyces</taxon>
    </lineage>
</organism>